<reference evidence="2 3" key="1">
    <citation type="submission" date="2017-09" db="EMBL/GenBank/DDBJ databases">
        <authorList>
            <person name="Lee N."/>
            <person name="Cho B.-K."/>
        </authorList>
    </citation>
    <scope>NUCLEOTIDE SEQUENCE [LARGE SCALE GENOMIC DNA]</scope>
    <source>
        <strain evidence="2 3">ATCC 12461</strain>
    </source>
</reference>
<dbReference type="SUPFAM" id="SSF52540">
    <property type="entry name" value="P-loop containing nucleoside triphosphate hydrolases"/>
    <property type="match status" value="1"/>
</dbReference>
<dbReference type="Proteomes" id="UP000326553">
    <property type="component" value="Chromosome"/>
</dbReference>
<keyword evidence="1 2" id="KW-0808">Transferase</keyword>
<dbReference type="KEGG" id="salw:CP975_02860"/>
<gene>
    <name evidence="2" type="ORF">CP975_02860</name>
</gene>
<proteinExistence type="predicted"/>
<evidence type="ECO:0000256" key="1">
    <source>
        <dbReference type="ARBA" id="ARBA00022679"/>
    </source>
</evidence>
<dbReference type="PANTHER" id="PTHR12788:SF10">
    <property type="entry name" value="PROTEIN-TYROSINE SULFOTRANSFERASE"/>
    <property type="match status" value="1"/>
</dbReference>
<sequence length="279" mass="30510">MMNSERHNKAVIFIMGAGHSGTTLLGLMLGAHPAVCFAGEAWNSTRLGTTDGQGRTVGCNFCTDDCPVWGDPLPSTGPDLYEVLARRCGRPFVVDSTKAVGWIDQQAALLPGAVHRHLVVLARDGRAVVNSLLRKYPDARPAELAAEWVAQMRRTEDLAARWPGIVSRVHYEDVATHPEDVLSHLSATLGFSFLPAMLDPWLSVQHPLGGNAGTQYIVARERAARATGRPVNLKRTERAYYLGHPPAIVLDLRWREEMSEPALRAFDAIAGETNAPYAR</sequence>
<dbReference type="Pfam" id="PF13469">
    <property type="entry name" value="Sulfotransfer_3"/>
    <property type="match status" value="1"/>
</dbReference>
<evidence type="ECO:0000313" key="2">
    <source>
        <dbReference type="EMBL" id="QEV16582.1"/>
    </source>
</evidence>
<dbReference type="Gene3D" id="3.40.50.300">
    <property type="entry name" value="P-loop containing nucleotide triphosphate hydrolases"/>
    <property type="match status" value="1"/>
</dbReference>
<dbReference type="PANTHER" id="PTHR12788">
    <property type="entry name" value="PROTEIN-TYROSINE SULFOTRANSFERASE 2"/>
    <property type="match status" value="1"/>
</dbReference>
<dbReference type="GO" id="GO:0008476">
    <property type="term" value="F:protein-tyrosine sulfotransferase activity"/>
    <property type="evidence" value="ECO:0007669"/>
    <property type="project" value="InterPro"/>
</dbReference>
<dbReference type="InterPro" id="IPR027417">
    <property type="entry name" value="P-loop_NTPase"/>
</dbReference>
<organism evidence="2 3">
    <name type="scientific">Streptomyces alboniger</name>
    <dbReference type="NCBI Taxonomy" id="132473"/>
    <lineage>
        <taxon>Bacteria</taxon>
        <taxon>Bacillati</taxon>
        <taxon>Actinomycetota</taxon>
        <taxon>Actinomycetes</taxon>
        <taxon>Kitasatosporales</taxon>
        <taxon>Streptomycetaceae</taxon>
        <taxon>Streptomyces</taxon>
        <taxon>Streptomyces aurantiacus group</taxon>
    </lineage>
</organism>
<dbReference type="EMBL" id="CP023695">
    <property type="protein sequence ID" value="QEV16582.1"/>
    <property type="molecule type" value="Genomic_DNA"/>
</dbReference>
<dbReference type="AlphaFoldDB" id="A0A5J6HB82"/>
<evidence type="ECO:0000313" key="3">
    <source>
        <dbReference type="Proteomes" id="UP000326553"/>
    </source>
</evidence>
<accession>A0A5J6HB82</accession>
<dbReference type="InterPro" id="IPR026634">
    <property type="entry name" value="TPST-like"/>
</dbReference>
<keyword evidence="3" id="KW-1185">Reference proteome</keyword>
<name>A0A5J6HB82_STRAD</name>
<protein>
    <submittedName>
        <fullName evidence="2">Sulfotransferase</fullName>
    </submittedName>
</protein>